<dbReference type="InterPro" id="IPR040193">
    <property type="entry name" value="EFHC1/EFHC2/EFHB"/>
</dbReference>
<keyword evidence="3" id="KW-0963">Cytoplasm</keyword>
<keyword evidence="10" id="KW-1185">Reference proteome</keyword>
<evidence type="ECO:0000313" key="9">
    <source>
        <dbReference type="EMBL" id="CAJ1399599.1"/>
    </source>
</evidence>
<protein>
    <recommendedName>
        <fullName evidence="8">DM10 domain-containing protein</fullName>
    </recommendedName>
</protein>
<dbReference type="GO" id="GO:0060285">
    <property type="term" value="P:cilium-dependent cell motility"/>
    <property type="evidence" value="ECO:0007669"/>
    <property type="project" value="TreeGrafter"/>
</dbReference>
<dbReference type="GO" id="GO:0000281">
    <property type="term" value="P:mitotic cytokinesis"/>
    <property type="evidence" value="ECO:0007669"/>
    <property type="project" value="TreeGrafter"/>
</dbReference>
<evidence type="ECO:0000256" key="4">
    <source>
        <dbReference type="ARBA" id="ARBA00022737"/>
    </source>
</evidence>
<dbReference type="Pfam" id="PF06565">
    <property type="entry name" value="DM10_dom"/>
    <property type="match status" value="3"/>
</dbReference>
<dbReference type="Gene3D" id="2.30.29.170">
    <property type="match status" value="3"/>
</dbReference>
<keyword evidence="4" id="KW-0677">Repeat</keyword>
<feature type="compositionally biased region" description="Gly residues" evidence="7">
    <location>
        <begin position="11"/>
        <end position="21"/>
    </location>
</feature>
<dbReference type="GO" id="GO:0005930">
    <property type="term" value="C:axoneme"/>
    <property type="evidence" value="ECO:0007669"/>
    <property type="project" value="TreeGrafter"/>
</dbReference>
<feature type="domain" description="DM10" evidence="8">
    <location>
        <begin position="592"/>
        <end position="692"/>
    </location>
</feature>
<dbReference type="InterPro" id="IPR006602">
    <property type="entry name" value="DM10_dom"/>
</dbReference>
<evidence type="ECO:0000256" key="7">
    <source>
        <dbReference type="SAM" id="MobiDB-lite"/>
    </source>
</evidence>
<evidence type="ECO:0000259" key="8">
    <source>
        <dbReference type="PROSITE" id="PS51336"/>
    </source>
</evidence>
<reference evidence="9" key="1">
    <citation type="submission" date="2023-08" db="EMBL/GenBank/DDBJ databases">
        <authorList>
            <person name="Chen Y."/>
            <person name="Shah S."/>
            <person name="Dougan E. K."/>
            <person name="Thang M."/>
            <person name="Chan C."/>
        </authorList>
    </citation>
    <scope>NUCLEOTIDE SEQUENCE</scope>
</reference>
<dbReference type="GO" id="GO:0007052">
    <property type="term" value="P:mitotic spindle organization"/>
    <property type="evidence" value="ECO:0007669"/>
    <property type="project" value="TreeGrafter"/>
</dbReference>
<dbReference type="GO" id="GO:0072686">
    <property type="term" value="C:mitotic spindle"/>
    <property type="evidence" value="ECO:0007669"/>
    <property type="project" value="TreeGrafter"/>
</dbReference>
<dbReference type="AlphaFoldDB" id="A0AA36J5Q8"/>
<dbReference type="PANTHER" id="PTHR12086">
    <property type="entry name" value="EF-HAND DOMAIN C-TERMINAL CONTAINING PROTEIN"/>
    <property type="match status" value="1"/>
</dbReference>
<accession>A0AA36J5Q8</accession>
<dbReference type="PANTHER" id="PTHR12086:SF9">
    <property type="entry name" value="EF-HAND DOMAIN-CONTAINING PROTEIN 1"/>
    <property type="match status" value="1"/>
</dbReference>
<dbReference type="SMART" id="SM00676">
    <property type="entry name" value="DM10"/>
    <property type="match status" value="3"/>
</dbReference>
<feature type="domain" description="DM10" evidence="8">
    <location>
        <begin position="422"/>
        <end position="534"/>
    </location>
</feature>
<dbReference type="Proteomes" id="UP001178507">
    <property type="component" value="Unassembled WGS sequence"/>
</dbReference>
<dbReference type="GO" id="GO:0043014">
    <property type="term" value="F:alpha-tubulin binding"/>
    <property type="evidence" value="ECO:0007669"/>
    <property type="project" value="TreeGrafter"/>
</dbReference>
<comment type="subcellular location">
    <subcellularLocation>
        <location evidence="1">Cell projection</location>
        <location evidence="1">Cilium</location>
    </subcellularLocation>
    <subcellularLocation>
        <location evidence="2">Cytoplasm</location>
        <location evidence="2">Cytoskeleton</location>
    </subcellularLocation>
</comment>
<name>A0AA36J5Q8_9DINO</name>
<organism evidence="9 10">
    <name type="scientific">Effrenium voratum</name>
    <dbReference type="NCBI Taxonomy" id="2562239"/>
    <lineage>
        <taxon>Eukaryota</taxon>
        <taxon>Sar</taxon>
        <taxon>Alveolata</taxon>
        <taxon>Dinophyceae</taxon>
        <taxon>Suessiales</taxon>
        <taxon>Symbiodiniaceae</taxon>
        <taxon>Effrenium</taxon>
    </lineage>
</organism>
<keyword evidence="5" id="KW-0206">Cytoskeleton</keyword>
<sequence length="774" mass="87159">MGGKGKKGFKGGRSFGGFGPQGGGKGLLQVPHTPVLEAPPLYNKAPMNHVPRACELRGQQEADLITSHRRLLHFWKTSPYFIHEADKSRRWRLKSTAPNAEDQLLAIVKAGGMSSNYFPMELQTRSLLRSKGKAAEKQVLEALKRGAACSMALKIGKSISLPGLWKMGTEQPKLHGHHKKATLGFTVGGDLASAVDKKKGPVPSAEGREIAGLLKTAGWRMVHTEQPKEPPLSEEEIVHANMRQPREAPAWMKHDKQVLRFYGFFQETVTEHPIENSRYRHVNIMYHMEDGSLSMTEPKTKNSGLPQGTFLKRQKTMREDGLAYIGPDDLRVGSEITIHGRTIHINGCDRFTRWFLEQNGLEVPEDETIPEDKWTRTAKLRATTEQGGMPMTRSSFYAKQLAKFMSGQPPSNMKFSQFLLNDRKVLKFKAYWDDHTPYGARLYFIVHYFLADNTVEINMANSRNSGRDPYPVFMKRGPLTRKNEVLAVPGLLAAEGQIYYPEDLRVGDVMHVWGRKLVLYDCDDATEKFYREYLEIDQKEGKLDVSEKPLTHLKLLPPPHTGVGREEDSLINCQMVQPKPPKKDLEKLMVYTGEVLRFECRMMNGEPEDELRRLVIAYYPADDEVAVFEVTVRNSGHMGGKFADKRRIKNPDTGAYFKLTDLFVGQVVTIAAQPLLITRADEHCLQYLEARASEFPYADCRACALRVAVLANQPEMRAEEGLEPERLKELAQQAGVHLVDHEVVTLLRSFGVAAETEDGSPRIIGPEVLKCAGL</sequence>
<dbReference type="FunFam" id="2.30.29.170:FF:000004">
    <property type="entry name" value="EF-hand domain containing 2"/>
    <property type="match status" value="1"/>
</dbReference>
<dbReference type="PROSITE" id="PS51336">
    <property type="entry name" value="DM10"/>
    <property type="match status" value="3"/>
</dbReference>
<evidence type="ECO:0000256" key="6">
    <source>
        <dbReference type="ARBA" id="ARBA00023273"/>
    </source>
</evidence>
<evidence type="ECO:0000256" key="2">
    <source>
        <dbReference type="ARBA" id="ARBA00004245"/>
    </source>
</evidence>
<dbReference type="FunFam" id="2.30.29.170:FF:000002">
    <property type="entry name" value="EF-hand domain (C-terminal) containing 1"/>
    <property type="match status" value="1"/>
</dbReference>
<proteinExistence type="predicted"/>
<dbReference type="EMBL" id="CAUJNA010003342">
    <property type="protein sequence ID" value="CAJ1399599.1"/>
    <property type="molecule type" value="Genomic_DNA"/>
</dbReference>
<keyword evidence="6" id="KW-0966">Cell projection</keyword>
<evidence type="ECO:0000313" key="10">
    <source>
        <dbReference type="Proteomes" id="UP001178507"/>
    </source>
</evidence>
<evidence type="ECO:0000256" key="3">
    <source>
        <dbReference type="ARBA" id="ARBA00022490"/>
    </source>
</evidence>
<feature type="compositionally biased region" description="Basic residues" evidence="7">
    <location>
        <begin position="1"/>
        <end position="10"/>
    </location>
</feature>
<comment type="caution">
    <text evidence="9">The sequence shown here is derived from an EMBL/GenBank/DDBJ whole genome shotgun (WGS) entry which is preliminary data.</text>
</comment>
<evidence type="ECO:0000256" key="1">
    <source>
        <dbReference type="ARBA" id="ARBA00004138"/>
    </source>
</evidence>
<evidence type="ECO:0000256" key="5">
    <source>
        <dbReference type="ARBA" id="ARBA00023212"/>
    </source>
</evidence>
<feature type="domain" description="DM10" evidence="8">
    <location>
        <begin position="255"/>
        <end position="360"/>
    </location>
</feature>
<feature type="region of interest" description="Disordered" evidence="7">
    <location>
        <begin position="1"/>
        <end position="21"/>
    </location>
</feature>
<gene>
    <name evidence="9" type="ORF">EVOR1521_LOCUS23106</name>
</gene>